<protein>
    <submittedName>
        <fullName evidence="1">Uncharacterized protein</fullName>
    </submittedName>
</protein>
<reference evidence="1 2" key="1">
    <citation type="journal article" date="2012" name="J. Bacteriol.">
        <title>Complete Genome Sequence of the Thermophilic, Piezophilic, Heterotrophic Bacterium Marinitoga piezophila KA3.</title>
        <authorList>
            <person name="Lucas S."/>
            <person name="Han J."/>
            <person name="Lapidus A."/>
            <person name="Cheng J.F."/>
            <person name="Goodwin L.A."/>
            <person name="Pitluck S."/>
            <person name="Peters L."/>
            <person name="Mikhailova N."/>
            <person name="Teshima H."/>
            <person name="Detter J.C."/>
            <person name="Han C."/>
            <person name="Tapia R."/>
            <person name="Land M."/>
            <person name="Hauser L."/>
            <person name="Kyrpides N.C."/>
            <person name="Ivanova N."/>
            <person name="Pagani I."/>
            <person name="Vannier P."/>
            <person name="Oger P."/>
            <person name="Bartlett D.H."/>
            <person name="Noll K.M."/>
            <person name="Woyke T."/>
            <person name="Jebbar M."/>
        </authorList>
    </citation>
    <scope>NUCLEOTIDE SEQUENCE [LARGE SCALE GENOMIC DNA]</scope>
    <source>
        <strain evidence="2">DSM 14283 / JCM 11233 / KA3</strain>
    </source>
</reference>
<sequence>MEELYINNEGISFLIYSNFELTNLISTLVTQYNQAAYSLEMYWLVKEKINEPEYYYLFQYSIPFYYAENYFIKLDMCVKIVSEMKKYTNKKKNIKLFFKRINKIFPNLRYVRNSIAHFEDRIQNKGPNNQKAINDDTNVIIGNIIDGKYQTEIYVEKPIEYKTNHKKKVIYEKKRITIDLAKIKLLEFKKLLLNLLIDLAKKEP</sequence>
<dbReference type="KEGG" id="mpz:Marpi_0335"/>
<dbReference type="RefSeq" id="WP_014295857.1">
    <property type="nucleotide sequence ID" value="NC_016751.1"/>
</dbReference>
<proteinExistence type="predicted"/>
<organism evidence="1 2">
    <name type="scientific">Marinitoga piezophila (strain DSM 14283 / JCM 11233 / KA3)</name>
    <dbReference type="NCBI Taxonomy" id="443254"/>
    <lineage>
        <taxon>Bacteria</taxon>
        <taxon>Thermotogati</taxon>
        <taxon>Thermotogota</taxon>
        <taxon>Thermotogae</taxon>
        <taxon>Petrotogales</taxon>
        <taxon>Petrotogaceae</taxon>
        <taxon>Marinitoga</taxon>
    </lineage>
</organism>
<evidence type="ECO:0000313" key="2">
    <source>
        <dbReference type="Proteomes" id="UP000007161"/>
    </source>
</evidence>
<dbReference type="EMBL" id="CP003257">
    <property type="protein sequence ID" value="AEX84785.1"/>
    <property type="molecule type" value="Genomic_DNA"/>
</dbReference>
<keyword evidence="2" id="KW-1185">Reference proteome</keyword>
<gene>
    <name evidence="1" type="ordered locus">Marpi_0335</name>
</gene>
<reference evidence="2" key="2">
    <citation type="submission" date="2012-01" db="EMBL/GenBank/DDBJ databases">
        <title>Complete sequence of chromosome of Marinitoga piezophila KA3.</title>
        <authorList>
            <person name="Lucas S."/>
            <person name="Han J."/>
            <person name="Lapidus A."/>
            <person name="Cheng J.-F."/>
            <person name="Goodwin L."/>
            <person name="Pitluck S."/>
            <person name="Peters L."/>
            <person name="Mikhailova N."/>
            <person name="Teshima H."/>
            <person name="Detter J.C."/>
            <person name="Han C."/>
            <person name="Tapia R."/>
            <person name="Land M."/>
            <person name="Hauser L."/>
            <person name="Kyrpides N."/>
            <person name="Ivanova N."/>
            <person name="Pagani I."/>
            <person name="Jebbar M."/>
            <person name="Vannier P."/>
            <person name="Oger P."/>
            <person name="Cario A."/>
            <person name="Bartlett D."/>
            <person name="Noll K.M."/>
            <person name="Woyke T."/>
        </authorList>
    </citation>
    <scope>NUCLEOTIDE SEQUENCE [LARGE SCALE GENOMIC DNA]</scope>
    <source>
        <strain evidence="2">DSM 14283 / JCM 11233 / KA3</strain>
    </source>
</reference>
<evidence type="ECO:0000313" key="1">
    <source>
        <dbReference type="EMBL" id="AEX84785.1"/>
    </source>
</evidence>
<name>H2J4D0_MARPK</name>
<dbReference type="STRING" id="443254.Marpi_0335"/>
<dbReference type="AlphaFoldDB" id="H2J4D0"/>
<accession>H2J4D0</accession>
<dbReference type="OrthoDB" id="9934910at2"/>
<dbReference type="HOGENOM" id="CLU_1341940_0_0_0"/>
<dbReference type="Proteomes" id="UP000007161">
    <property type="component" value="Chromosome"/>
</dbReference>